<evidence type="ECO:0000259" key="4">
    <source>
        <dbReference type="PROSITE" id="PS50228"/>
    </source>
</evidence>
<feature type="compositionally biased region" description="Basic and acidic residues" evidence="3">
    <location>
        <begin position="214"/>
        <end position="233"/>
    </location>
</feature>
<dbReference type="RefSeq" id="XP_019616147.1">
    <property type="nucleotide sequence ID" value="XM_019760588.1"/>
</dbReference>
<sequence length="618" mass="68739">MNQSIGGENNPIDVDLTNHPEEPTSSGQNENNLRSDQNLLYTENAAEPTRMSTCGHDSPSSQGQDTMEVTYVAGTEPTRTSQPGITDRHYDTADNCDIPDPAATDVYFVSDTIHAENSAVYTASGENEESGNANGNNDEETQVRQAGSTVTDDGDIEPYAVGNMSDHENYLNKTKHVGQQTDGTTVPAHNLHNPPNETEFENPMYRADVQQASDDSRSDSDAHKPRDPQHVKQLHETVRQCEKKNIRLSCAVDQLIVIQDAFYGRRGKRPSCGCIFRSCNKCQKGYRPHSTVRKRCQGLQRCDLRVVRHNFGDPCPRKKKYLEATYHCEEKKESISFGGQGKGSYQFQNVAGLAVSSTNEIFVADQNNRRIKIFSMKGVFLRSFPIRNMVPQAISTGRNDTLWVALYGGQKNSLYKNAIHQYSKDGHSLAKFSCNRGLRIRGIAWHPLSDKIIVLFLTASMRSGSMWFSPTYTQATPTCNTTRFGSTRGQFWFVAVDKKGDIFIVDTRGSRVLKYDKNGVYVSSFASKGSGAGKLYNPSGICVDSLGRVVVADTLNNRLEMFTAEGEHIRTAAYIHKPKHVAIGGEGQLVVSNQDHFVTILLKYQKHTILLVTKHFQG</sequence>
<dbReference type="AlphaFoldDB" id="A0A6P4YBH3"/>
<name>A0A6P4YBH3_BRABE</name>
<feature type="repeat" description="NHL" evidence="2">
    <location>
        <begin position="522"/>
        <end position="565"/>
    </location>
</feature>
<dbReference type="Gene3D" id="2.60.120.740">
    <property type="match status" value="1"/>
</dbReference>
<feature type="repeat" description="NHL" evidence="2">
    <location>
        <begin position="482"/>
        <end position="518"/>
    </location>
</feature>
<dbReference type="GO" id="GO:0000209">
    <property type="term" value="P:protein polyubiquitination"/>
    <property type="evidence" value="ECO:0007669"/>
    <property type="project" value="TreeGrafter"/>
</dbReference>
<dbReference type="CDD" id="cd22823">
    <property type="entry name" value="Gal_Rha_Lectin"/>
    <property type="match status" value="1"/>
</dbReference>
<dbReference type="SUPFAM" id="SSF101898">
    <property type="entry name" value="NHL repeat"/>
    <property type="match status" value="1"/>
</dbReference>
<keyword evidence="1" id="KW-0677">Repeat</keyword>
<accession>A0A6P4YBH3</accession>
<feature type="repeat" description="NHL" evidence="2">
    <location>
        <begin position="334"/>
        <end position="377"/>
    </location>
</feature>
<feature type="domain" description="SUEL-type lectin" evidence="4">
    <location>
        <begin position="240"/>
        <end position="329"/>
    </location>
</feature>
<dbReference type="PANTHER" id="PTHR24104:SF50">
    <property type="entry name" value="SMP-30_GLUCONOLACTONASE_LRE-LIKE REGION DOMAIN-CONTAINING PROTEIN"/>
    <property type="match status" value="1"/>
</dbReference>
<protein>
    <submittedName>
        <fullName evidence="6">Uncharacterized protein LOC109463740</fullName>
    </submittedName>
</protein>
<feature type="region of interest" description="Disordered" evidence="3">
    <location>
        <begin position="178"/>
        <end position="233"/>
    </location>
</feature>
<dbReference type="PROSITE" id="PS50228">
    <property type="entry name" value="SUEL_LECTIN"/>
    <property type="match status" value="1"/>
</dbReference>
<dbReference type="Pfam" id="PF02140">
    <property type="entry name" value="SUEL_Lectin"/>
    <property type="match status" value="1"/>
</dbReference>
<dbReference type="InterPro" id="IPR001258">
    <property type="entry name" value="NHL_repeat"/>
</dbReference>
<dbReference type="InterPro" id="IPR050952">
    <property type="entry name" value="TRIM-NHL_E3_ligases"/>
</dbReference>
<dbReference type="PANTHER" id="PTHR24104">
    <property type="entry name" value="E3 UBIQUITIN-PROTEIN LIGASE NHLRC1-RELATED"/>
    <property type="match status" value="1"/>
</dbReference>
<dbReference type="InterPro" id="IPR043159">
    <property type="entry name" value="Lectin_gal-bd_sf"/>
</dbReference>
<evidence type="ECO:0000256" key="2">
    <source>
        <dbReference type="PROSITE-ProRule" id="PRU00504"/>
    </source>
</evidence>
<dbReference type="OrthoDB" id="5970528at2759"/>
<evidence type="ECO:0000313" key="6">
    <source>
        <dbReference type="RefSeq" id="XP_019616147.1"/>
    </source>
</evidence>
<reference evidence="6" key="1">
    <citation type="submission" date="2025-08" db="UniProtKB">
        <authorList>
            <consortium name="RefSeq"/>
        </authorList>
    </citation>
    <scope>IDENTIFICATION</scope>
    <source>
        <tissue evidence="6">Gonad</tissue>
    </source>
</reference>
<dbReference type="GO" id="GO:0030246">
    <property type="term" value="F:carbohydrate binding"/>
    <property type="evidence" value="ECO:0007669"/>
    <property type="project" value="InterPro"/>
</dbReference>
<dbReference type="GO" id="GO:0043161">
    <property type="term" value="P:proteasome-mediated ubiquitin-dependent protein catabolic process"/>
    <property type="evidence" value="ECO:0007669"/>
    <property type="project" value="TreeGrafter"/>
</dbReference>
<dbReference type="InterPro" id="IPR000922">
    <property type="entry name" value="Lectin_gal-bd_dom"/>
</dbReference>
<proteinExistence type="predicted"/>
<dbReference type="GeneID" id="109463740"/>
<evidence type="ECO:0000256" key="1">
    <source>
        <dbReference type="ARBA" id="ARBA00022737"/>
    </source>
</evidence>
<dbReference type="Pfam" id="PF01436">
    <property type="entry name" value="NHL"/>
    <property type="match status" value="1"/>
</dbReference>
<dbReference type="Proteomes" id="UP000515135">
    <property type="component" value="Unplaced"/>
</dbReference>
<evidence type="ECO:0000313" key="5">
    <source>
        <dbReference type="Proteomes" id="UP000515135"/>
    </source>
</evidence>
<keyword evidence="5" id="KW-1185">Reference proteome</keyword>
<gene>
    <name evidence="6" type="primary">LOC109463740</name>
</gene>
<dbReference type="GO" id="GO:0061630">
    <property type="term" value="F:ubiquitin protein ligase activity"/>
    <property type="evidence" value="ECO:0007669"/>
    <property type="project" value="TreeGrafter"/>
</dbReference>
<dbReference type="KEGG" id="bbel:109463740"/>
<feature type="compositionally biased region" description="Polar residues" evidence="3">
    <location>
        <begin position="58"/>
        <end position="67"/>
    </location>
</feature>
<feature type="compositionally biased region" description="Polar residues" evidence="3">
    <location>
        <begin position="23"/>
        <end position="41"/>
    </location>
</feature>
<organism evidence="5 6">
    <name type="scientific">Branchiostoma belcheri</name>
    <name type="common">Amphioxus</name>
    <dbReference type="NCBI Taxonomy" id="7741"/>
    <lineage>
        <taxon>Eukaryota</taxon>
        <taxon>Metazoa</taxon>
        <taxon>Chordata</taxon>
        <taxon>Cephalochordata</taxon>
        <taxon>Leptocardii</taxon>
        <taxon>Amphioxiformes</taxon>
        <taxon>Branchiostomatidae</taxon>
        <taxon>Branchiostoma</taxon>
    </lineage>
</organism>
<dbReference type="PROSITE" id="PS51125">
    <property type="entry name" value="NHL"/>
    <property type="match status" value="3"/>
</dbReference>
<dbReference type="Gene3D" id="2.120.10.30">
    <property type="entry name" value="TolB, C-terminal domain"/>
    <property type="match status" value="2"/>
</dbReference>
<dbReference type="InterPro" id="IPR011042">
    <property type="entry name" value="6-blade_b-propeller_TolB-like"/>
</dbReference>
<evidence type="ECO:0000256" key="3">
    <source>
        <dbReference type="SAM" id="MobiDB-lite"/>
    </source>
</evidence>
<dbReference type="CDD" id="cd05819">
    <property type="entry name" value="NHL"/>
    <property type="match status" value="1"/>
</dbReference>
<feature type="region of interest" description="Disordered" evidence="3">
    <location>
        <begin position="1"/>
        <end position="67"/>
    </location>
</feature>
<feature type="region of interest" description="Disordered" evidence="3">
    <location>
        <begin position="122"/>
        <end position="163"/>
    </location>
</feature>